<sequence length="142" mass="15657">MDGRISPRLQGDIGERAAAVWLLNQPRTSVFIPFGHSPDTDLVAEMDGRLIRVQVKTSTVLINNGRYQVSLATRGGNRSWNGLVKRFSSTRCEYLFVLVADGRQWFIPSTVVDGGSQIVVGGPKYADHEVEAGRPFEPVRTA</sequence>
<evidence type="ECO:0000313" key="2">
    <source>
        <dbReference type="EMBL" id="CAA9528431.1"/>
    </source>
</evidence>
<dbReference type="EMBL" id="CADCVQ010000160">
    <property type="protein sequence ID" value="CAA9528431.1"/>
    <property type="molecule type" value="Genomic_DNA"/>
</dbReference>
<proteinExistence type="predicted"/>
<reference evidence="2" key="1">
    <citation type="submission" date="2020-02" db="EMBL/GenBank/DDBJ databases">
        <authorList>
            <person name="Meier V. D."/>
        </authorList>
    </citation>
    <scope>NUCLEOTIDE SEQUENCE</scope>
    <source>
        <strain evidence="2">AVDCRST_MAG67</strain>
    </source>
</reference>
<evidence type="ECO:0000259" key="1">
    <source>
        <dbReference type="Pfam" id="PF11645"/>
    </source>
</evidence>
<dbReference type="InterPro" id="IPR011856">
    <property type="entry name" value="tRNA_endonuc-like_dom_sf"/>
</dbReference>
<dbReference type="Gene3D" id="3.40.1350.10">
    <property type="match status" value="1"/>
</dbReference>
<accession>A0A6J4TQV0</accession>
<gene>
    <name evidence="2" type="ORF">AVDCRST_MAG67-4267</name>
</gene>
<feature type="domain" description="PD(D/E)XK endonuclease" evidence="1">
    <location>
        <begin position="6"/>
        <end position="104"/>
    </location>
</feature>
<dbReference type="GO" id="GO:0003676">
    <property type="term" value="F:nucleic acid binding"/>
    <property type="evidence" value="ECO:0007669"/>
    <property type="project" value="InterPro"/>
</dbReference>
<name>A0A6J4TQV0_9ACTN</name>
<organism evidence="2">
    <name type="scientific">uncultured Solirubrobacteraceae bacterium</name>
    <dbReference type="NCBI Taxonomy" id="1162706"/>
    <lineage>
        <taxon>Bacteria</taxon>
        <taxon>Bacillati</taxon>
        <taxon>Actinomycetota</taxon>
        <taxon>Thermoleophilia</taxon>
        <taxon>Solirubrobacterales</taxon>
        <taxon>Solirubrobacteraceae</taxon>
        <taxon>environmental samples</taxon>
    </lineage>
</organism>
<dbReference type="Pfam" id="PF11645">
    <property type="entry name" value="PDDEXK_5"/>
    <property type="match status" value="1"/>
</dbReference>
<dbReference type="InterPro" id="IPR021671">
    <property type="entry name" value="PD(D/E)XK_Endonuc"/>
</dbReference>
<protein>
    <recommendedName>
        <fullName evidence="1">PD(D/E)XK endonuclease domain-containing protein</fullName>
    </recommendedName>
</protein>
<dbReference type="AlphaFoldDB" id="A0A6J4TQV0"/>